<dbReference type="AlphaFoldDB" id="A0AAV4MCB2"/>
<sequence length="98" mass="11174">MEATSYCSNIADSKQALPEVGLSPSHNKDYNNSKCNTDCDEINRIWRSKLQNENLKEKDESIYLDYLDSKSSSFPSSSDSSPKSSKKMNLQKYLVKRI</sequence>
<reference evidence="2 3" key="1">
    <citation type="submission" date="2021-06" db="EMBL/GenBank/DDBJ databases">
        <title>Caerostris extrusa draft genome.</title>
        <authorList>
            <person name="Kono N."/>
            <person name="Arakawa K."/>
        </authorList>
    </citation>
    <scope>NUCLEOTIDE SEQUENCE [LARGE SCALE GENOMIC DNA]</scope>
</reference>
<dbReference type="Proteomes" id="UP001054945">
    <property type="component" value="Unassembled WGS sequence"/>
</dbReference>
<comment type="caution">
    <text evidence="2">The sequence shown here is derived from an EMBL/GenBank/DDBJ whole genome shotgun (WGS) entry which is preliminary data.</text>
</comment>
<feature type="compositionally biased region" description="Low complexity" evidence="1">
    <location>
        <begin position="69"/>
        <end position="83"/>
    </location>
</feature>
<protein>
    <submittedName>
        <fullName evidence="2">Uncharacterized protein</fullName>
    </submittedName>
</protein>
<name>A0AAV4MCB2_CAEEX</name>
<evidence type="ECO:0000256" key="1">
    <source>
        <dbReference type="SAM" id="MobiDB-lite"/>
    </source>
</evidence>
<proteinExistence type="predicted"/>
<accession>A0AAV4MCB2</accession>
<evidence type="ECO:0000313" key="2">
    <source>
        <dbReference type="EMBL" id="GIX69465.1"/>
    </source>
</evidence>
<gene>
    <name evidence="2" type="ORF">CEXT_462021</name>
</gene>
<dbReference type="EMBL" id="BPLR01019586">
    <property type="protein sequence ID" value="GIX69465.1"/>
    <property type="molecule type" value="Genomic_DNA"/>
</dbReference>
<keyword evidence="3" id="KW-1185">Reference proteome</keyword>
<organism evidence="2 3">
    <name type="scientific">Caerostris extrusa</name>
    <name type="common">Bark spider</name>
    <name type="synonym">Caerostris bankana</name>
    <dbReference type="NCBI Taxonomy" id="172846"/>
    <lineage>
        <taxon>Eukaryota</taxon>
        <taxon>Metazoa</taxon>
        <taxon>Ecdysozoa</taxon>
        <taxon>Arthropoda</taxon>
        <taxon>Chelicerata</taxon>
        <taxon>Arachnida</taxon>
        <taxon>Araneae</taxon>
        <taxon>Araneomorphae</taxon>
        <taxon>Entelegynae</taxon>
        <taxon>Araneoidea</taxon>
        <taxon>Araneidae</taxon>
        <taxon>Caerostris</taxon>
    </lineage>
</organism>
<evidence type="ECO:0000313" key="3">
    <source>
        <dbReference type="Proteomes" id="UP001054945"/>
    </source>
</evidence>
<feature type="region of interest" description="Disordered" evidence="1">
    <location>
        <begin position="68"/>
        <end position="98"/>
    </location>
</feature>